<evidence type="ECO:0000259" key="4">
    <source>
        <dbReference type="PROSITE" id="PS51820"/>
    </source>
</evidence>
<comment type="subcellular location">
    <subcellularLocation>
        <location evidence="1">Cell surface</location>
    </subcellularLocation>
</comment>
<dbReference type="PROSITE" id="PS51820">
    <property type="entry name" value="PA14"/>
    <property type="match status" value="1"/>
</dbReference>
<evidence type="ECO:0000256" key="1">
    <source>
        <dbReference type="ARBA" id="ARBA00004241"/>
    </source>
</evidence>
<gene>
    <name evidence="5" type="ORF">PT974_07636</name>
</gene>
<keyword evidence="6" id="KW-1185">Reference proteome</keyword>
<proteinExistence type="predicted"/>
<organism evidence="5 6">
    <name type="scientific">Cladobotryum mycophilum</name>
    <dbReference type="NCBI Taxonomy" id="491253"/>
    <lineage>
        <taxon>Eukaryota</taxon>
        <taxon>Fungi</taxon>
        <taxon>Dikarya</taxon>
        <taxon>Ascomycota</taxon>
        <taxon>Pezizomycotina</taxon>
        <taxon>Sordariomycetes</taxon>
        <taxon>Hypocreomycetidae</taxon>
        <taxon>Hypocreales</taxon>
        <taxon>Hypocreaceae</taxon>
        <taxon>Cladobotryum</taxon>
    </lineage>
</organism>
<dbReference type="InterPro" id="IPR037524">
    <property type="entry name" value="PA14/GLEYA"/>
</dbReference>
<evidence type="ECO:0000313" key="6">
    <source>
        <dbReference type="Proteomes" id="UP001338125"/>
    </source>
</evidence>
<dbReference type="Gene3D" id="2.60.120.1560">
    <property type="match status" value="1"/>
</dbReference>
<dbReference type="SUPFAM" id="SSF56988">
    <property type="entry name" value="Anthrax protective antigen"/>
    <property type="match status" value="1"/>
</dbReference>
<evidence type="ECO:0000256" key="3">
    <source>
        <dbReference type="SAM" id="SignalP"/>
    </source>
</evidence>
<dbReference type="EMBL" id="JAVFKD010000012">
    <property type="protein sequence ID" value="KAK5994193.1"/>
    <property type="molecule type" value="Genomic_DNA"/>
</dbReference>
<feature type="chain" id="PRO_5045279286" description="PA14 domain-containing protein" evidence="3">
    <location>
        <begin position="22"/>
        <end position="403"/>
    </location>
</feature>
<dbReference type="PANTHER" id="PTHR31492:SF14">
    <property type="entry name" value="M CELL-TYPE AGGLUTINATION PROTEIN MAM3-RELATED"/>
    <property type="match status" value="1"/>
</dbReference>
<name>A0ABR0SPZ9_9HYPO</name>
<feature type="domain" description="PA14" evidence="4">
    <location>
        <begin position="204"/>
        <end position="378"/>
    </location>
</feature>
<feature type="region of interest" description="Disordered" evidence="2">
    <location>
        <begin position="103"/>
        <end position="129"/>
    </location>
</feature>
<feature type="compositionally biased region" description="Pro residues" evidence="2">
    <location>
        <begin position="118"/>
        <end position="129"/>
    </location>
</feature>
<dbReference type="PANTHER" id="PTHR31492">
    <property type="entry name" value="M CELL-TYPE AGGLUTINATION PROTEIN MAM3-RELATED"/>
    <property type="match status" value="1"/>
</dbReference>
<reference evidence="5 6" key="1">
    <citation type="submission" date="2024-01" db="EMBL/GenBank/DDBJ databases">
        <title>Complete genome of Cladobotryum mycophilum ATHUM6906.</title>
        <authorList>
            <person name="Christinaki A.C."/>
            <person name="Myridakis A.I."/>
            <person name="Kouvelis V.N."/>
        </authorList>
    </citation>
    <scope>NUCLEOTIDE SEQUENCE [LARGE SCALE GENOMIC DNA]</scope>
    <source>
        <strain evidence="5 6">ATHUM6906</strain>
    </source>
</reference>
<dbReference type="Pfam" id="PF10528">
    <property type="entry name" value="GLEYA"/>
    <property type="match status" value="1"/>
</dbReference>
<accession>A0ABR0SPZ9</accession>
<keyword evidence="3" id="KW-0732">Signal</keyword>
<evidence type="ECO:0000313" key="5">
    <source>
        <dbReference type="EMBL" id="KAK5994193.1"/>
    </source>
</evidence>
<dbReference type="Proteomes" id="UP001338125">
    <property type="component" value="Unassembled WGS sequence"/>
</dbReference>
<feature type="signal peptide" evidence="3">
    <location>
        <begin position="1"/>
        <end position="21"/>
    </location>
</feature>
<evidence type="ECO:0000256" key="2">
    <source>
        <dbReference type="SAM" id="MobiDB-lite"/>
    </source>
</evidence>
<protein>
    <recommendedName>
        <fullName evidence="4">PA14 domain-containing protein</fullName>
    </recommendedName>
</protein>
<sequence length="403" mass="42527">MKFTKNSLAVLAFAVPSVIDASPVSGPGQPNDILGSVECVLVNVVINVLKGYPSATPFCSSFLHVPTVTETCTETVTQPTTVSSVITTTITPVVTSYTTTTMTSSTCTAGNHKRDSPYRPPPPPPQPSVPIVPDCLSGFQSSQISRACSCLCLPTPTATATSTLTVVPTSSITVSVTATADPSTTTFTVTSTSTVNGCPAPTPCGNQGLQWEYLNNTSGPNRDNTYSNFKPDQYKGQAPVYEGVTDSIGGLNARGGVYLPIYGSTRTLYTDNMLLNHRGYIYAQQTGTYTFTISGVDDAVYIWIGPLAYAGWLGSNANSRAFYNLSSGRPGVGTFTISLQEGEYYPVRIIFGQGNGGAVFQLSVTSPDGTIFLGNKTAGSPYLVQYSCDGVTAPAYPGWQEEK</sequence>
<comment type="caution">
    <text evidence="5">The sequence shown here is derived from an EMBL/GenBank/DDBJ whole genome shotgun (WGS) entry which is preliminary data.</text>
</comment>
<dbReference type="InterPro" id="IPR018871">
    <property type="entry name" value="GLEYA_adhesin_domain"/>
</dbReference>
<dbReference type="InterPro" id="IPR051905">
    <property type="entry name" value="S_pombe_Mam3/Map4"/>
</dbReference>